<dbReference type="AlphaFoldDB" id="A0A0H4PNA8"/>
<comment type="similarity">
    <text evidence="1">Belongs to the short-chain dehydrogenases/reductases (SDR) family.</text>
</comment>
<dbReference type="InterPro" id="IPR036291">
    <property type="entry name" value="NAD(P)-bd_dom_sf"/>
</dbReference>
<dbReference type="PANTHER" id="PTHR43008:SF4">
    <property type="entry name" value="CHAIN DEHYDROGENASE, PUTATIVE (AFU_ORTHOLOGUE AFUA_4G08710)-RELATED"/>
    <property type="match status" value="1"/>
</dbReference>
<name>A0A0H4PNA8_9BACT</name>
<protein>
    <submittedName>
        <fullName evidence="3">Short-chain dehydrogenase/reductase SDR</fullName>
    </submittedName>
</protein>
<proteinExistence type="inferred from homology"/>
<dbReference type="EMBL" id="CP012040">
    <property type="protein sequence ID" value="AKP49747.1"/>
    <property type="molecule type" value="Genomic_DNA"/>
</dbReference>
<dbReference type="OrthoDB" id="9810908at2"/>
<dbReference type="PRINTS" id="PR00081">
    <property type="entry name" value="GDHRDH"/>
</dbReference>
<dbReference type="STRING" id="320787.CA2015_0266"/>
<dbReference type="Proteomes" id="UP000036520">
    <property type="component" value="Chromosome"/>
</dbReference>
<dbReference type="GO" id="GO:0050664">
    <property type="term" value="F:oxidoreductase activity, acting on NAD(P)H, oxygen as acceptor"/>
    <property type="evidence" value="ECO:0007669"/>
    <property type="project" value="TreeGrafter"/>
</dbReference>
<evidence type="ECO:0000313" key="3">
    <source>
        <dbReference type="EMBL" id="AKP49747.1"/>
    </source>
</evidence>
<dbReference type="KEGG" id="camu:CA2015_0266"/>
<reference evidence="3 4" key="1">
    <citation type="submission" date="2015-07" db="EMBL/GenBank/DDBJ databases">
        <authorList>
            <person name="Kim K.M."/>
        </authorList>
    </citation>
    <scope>NUCLEOTIDE SEQUENCE [LARGE SCALE GENOMIC DNA]</scope>
    <source>
        <strain evidence="3 4">KCTC 12363</strain>
    </source>
</reference>
<dbReference type="PANTHER" id="PTHR43008">
    <property type="entry name" value="BENZIL REDUCTASE"/>
    <property type="match status" value="1"/>
</dbReference>
<organism evidence="3 4">
    <name type="scientific">Cyclobacterium amurskyense</name>
    <dbReference type="NCBI Taxonomy" id="320787"/>
    <lineage>
        <taxon>Bacteria</taxon>
        <taxon>Pseudomonadati</taxon>
        <taxon>Bacteroidota</taxon>
        <taxon>Cytophagia</taxon>
        <taxon>Cytophagales</taxon>
        <taxon>Cyclobacteriaceae</taxon>
        <taxon>Cyclobacterium</taxon>
    </lineage>
</organism>
<dbReference type="PATRIC" id="fig|320787.5.peg.293"/>
<sequence length="226" mass="24789">MNRNIIITGSAGNLGSAVVSKFKREGFKVIAIVSPGSDLEVEEADDVYQVNVTDEQSVKDFSKEYQVQYGSLECMALLVGGFAIGGIEETTSKDIEKMIQLNFFSAFNMVKHFIPLMRKTNNGTFLFVGAKPALQPNEGKDVLAYALSKSLVIDLADFIANETADLKVRSHVFVPSIIDTPQNRAAMPDADFGDWVKTEEIAEAMHYAATNASLRNMTFKLYGGIN</sequence>
<evidence type="ECO:0000256" key="2">
    <source>
        <dbReference type="ARBA" id="ARBA00023002"/>
    </source>
</evidence>
<dbReference type="InterPro" id="IPR002347">
    <property type="entry name" value="SDR_fam"/>
</dbReference>
<dbReference type="Pfam" id="PF00106">
    <property type="entry name" value="adh_short"/>
    <property type="match status" value="1"/>
</dbReference>
<evidence type="ECO:0000256" key="1">
    <source>
        <dbReference type="ARBA" id="ARBA00006484"/>
    </source>
</evidence>
<accession>A0A0H4PNA8</accession>
<dbReference type="RefSeq" id="WP_048640257.1">
    <property type="nucleotide sequence ID" value="NZ_CP012040.1"/>
</dbReference>
<dbReference type="Gene3D" id="3.40.50.720">
    <property type="entry name" value="NAD(P)-binding Rossmann-like Domain"/>
    <property type="match status" value="1"/>
</dbReference>
<keyword evidence="4" id="KW-1185">Reference proteome</keyword>
<keyword evidence="2" id="KW-0560">Oxidoreductase</keyword>
<dbReference type="SUPFAM" id="SSF51735">
    <property type="entry name" value="NAD(P)-binding Rossmann-fold domains"/>
    <property type="match status" value="1"/>
</dbReference>
<evidence type="ECO:0000313" key="4">
    <source>
        <dbReference type="Proteomes" id="UP000036520"/>
    </source>
</evidence>
<gene>
    <name evidence="3" type="ORF">CA2015_0266</name>
</gene>